<dbReference type="AlphaFoldDB" id="A0A0G9HCC4"/>
<name>A0A0G9HCC4_9GAMM</name>
<accession>A0A0G9HCC4</accession>
<keyword evidence="2" id="KW-1185">Reference proteome</keyword>
<reference evidence="2" key="1">
    <citation type="submission" date="2016-09" db="EMBL/GenBank/DDBJ databases">
        <authorList>
            <person name="Lysoe E."/>
        </authorList>
    </citation>
    <scope>NUCLEOTIDE SEQUENCE [LARGE SCALE GENOMIC DNA]</scope>
    <source>
        <strain evidence="2">LJ96T</strain>
    </source>
</reference>
<protein>
    <submittedName>
        <fullName evidence="1">Uncharacterized protein</fullName>
    </submittedName>
</protein>
<dbReference type="PATRIC" id="fig|1440763.5.peg.1400"/>
<proteinExistence type="predicted"/>
<dbReference type="EMBL" id="CP017480">
    <property type="protein sequence ID" value="APG04828.1"/>
    <property type="molecule type" value="Genomic_DNA"/>
</dbReference>
<evidence type="ECO:0000313" key="2">
    <source>
        <dbReference type="Proteomes" id="UP000182987"/>
    </source>
</evidence>
<dbReference type="OrthoDB" id="5954972at2"/>
<dbReference type="KEGG" id="lrz:BJI69_13620"/>
<dbReference type="RefSeq" id="WP_071924968.1">
    <property type="nucleotide sequence ID" value="NZ_CP017480.1"/>
</dbReference>
<sequence length="78" mass="9109">MENLQQHRRTNLRGLLFELASEGLRGLDAQASFLTTRAAPLKGMLERDFITAPFARHVEWTMQRRDGWLDEDHRADPF</sequence>
<gene>
    <name evidence="1" type="ORF">BJI69_13620</name>
</gene>
<organism evidence="1 2">
    <name type="scientific">Luteibacter rhizovicinus DSM 16549</name>
    <dbReference type="NCBI Taxonomy" id="1440763"/>
    <lineage>
        <taxon>Bacteria</taxon>
        <taxon>Pseudomonadati</taxon>
        <taxon>Pseudomonadota</taxon>
        <taxon>Gammaproteobacteria</taxon>
        <taxon>Lysobacterales</taxon>
        <taxon>Rhodanobacteraceae</taxon>
        <taxon>Luteibacter</taxon>
    </lineage>
</organism>
<dbReference type="Proteomes" id="UP000182987">
    <property type="component" value="Chromosome"/>
</dbReference>
<evidence type="ECO:0000313" key="1">
    <source>
        <dbReference type="EMBL" id="APG04828.1"/>
    </source>
</evidence>